<evidence type="ECO:0000313" key="13">
    <source>
        <dbReference type="Proteomes" id="UP000325462"/>
    </source>
</evidence>
<reference evidence="11 12" key="1">
    <citation type="journal article" date="2019" name="Sci. Transl. Med.">
        <title>Quorum sensing between bacterial species on the skin protects against epidermal injury in atopic dermatitis.</title>
        <authorList>
            <person name="Williams M.R."/>
        </authorList>
    </citation>
    <scope>NUCLEOTIDE SEQUENCE [LARGE SCALE GENOMIC DNA]</scope>
    <source>
        <strain evidence="11 12">E7</strain>
    </source>
</reference>
<dbReference type="SMART" id="SM00930">
    <property type="entry name" value="NIL"/>
    <property type="match status" value="1"/>
</dbReference>
<dbReference type="PROSITE" id="PS00211">
    <property type="entry name" value="ABC_TRANSPORTER_1"/>
    <property type="match status" value="1"/>
</dbReference>
<dbReference type="PANTHER" id="PTHR43166:SF36">
    <property type="entry name" value="METHIONINE IMPORT ATP-BINDING PROTEIN METN 2"/>
    <property type="match status" value="1"/>
</dbReference>
<evidence type="ECO:0000313" key="11">
    <source>
        <dbReference type="EMBL" id="TBW73064.1"/>
    </source>
</evidence>
<keyword evidence="4" id="KW-0547">Nucleotide-binding</keyword>
<dbReference type="InterPro" id="IPR003593">
    <property type="entry name" value="AAA+_ATPase"/>
</dbReference>
<keyword evidence="7" id="KW-0029">Amino-acid transport</keyword>
<name>A0A292DHD3_STALU</name>
<dbReference type="GO" id="GO:0005524">
    <property type="term" value="F:ATP binding"/>
    <property type="evidence" value="ECO:0007669"/>
    <property type="project" value="UniProtKB-KW"/>
</dbReference>
<keyword evidence="6" id="KW-1278">Translocase</keyword>
<dbReference type="SUPFAM" id="SSF52540">
    <property type="entry name" value="P-loop containing nucleoside triphosphate hydrolases"/>
    <property type="match status" value="1"/>
</dbReference>
<evidence type="ECO:0000313" key="12">
    <source>
        <dbReference type="Proteomes" id="UP000293637"/>
    </source>
</evidence>
<dbReference type="RefSeq" id="WP_002479303.1">
    <property type="nucleotide sequence ID" value="NZ_AP021848.1"/>
</dbReference>
<dbReference type="InterPro" id="IPR050086">
    <property type="entry name" value="MetN_ABC_transporter-like"/>
</dbReference>
<dbReference type="GO" id="GO:0016887">
    <property type="term" value="F:ATP hydrolysis activity"/>
    <property type="evidence" value="ECO:0007669"/>
    <property type="project" value="InterPro"/>
</dbReference>
<comment type="similarity">
    <text evidence="1">Belongs to the ABC transporter superfamily.</text>
</comment>
<dbReference type="InterPro" id="IPR017871">
    <property type="entry name" value="ABC_transporter-like_CS"/>
</dbReference>
<evidence type="ECO:0000256" key="1">
    <source>
        <dbReference type="ARBA" id="ARBA00005417"/>
    </source>
</evidence>
<dbReference type="InterPro" id="IPR018449">
    <property type="entry name" value="NIL_domain"/>
</dbReference>
<dbReference type="EMBL" id="CP041722">
    <property type="protein sequence ID" value="QEX39419.1"/>
    <property type="molecule type" value="Genomic_DNA"/>
</dbReference>
<evidence type="ECO:0000313" key="10">
    <source>
        <dbReference type="EMBL" id="QEX39419.1"/>
    </source>
</evidence>
<dbReference type="GO" id="GO:0005886">
    <property type="term" value="C:plasma membrane"/>
    <property type="evidence" value="ECO:0007669"/>
    <property type="project" value="UniProtKB-ARBA"/>
</dbReference>
<dbReference type="EMBL" id="SCHB01000002">
    <property type="protein sequence ID" value="TBW73064.1"/>
    <property type="molecule type" value="Genomic_DNA"/>
</dbReference>
<dbReference type="SUPFAM" id="SSF55021">
    <property type="entry name" value="ACT-like"/>
    <property type="match status" value="1"/>
</dbReference>
<dbReference type="CDD" id="cd03258">
    <property type="entry name" value="ABC_MetN_methionine_transporter"/>
    <property type="match status" value="1"/>
</dbReference>
<dbReference type="InterPro" id="IPR027417">
    <property type="entry name" value="P-loop_NTPase"/>
</dbReference>
<dbReference type="GeneID" id="58090273"/>
<dbReference type="GO" id="GO:0006865">
    <property type="term" value="P:amino acid transport"/>
    <property type="evidence" value="ECO:0007669"/>
    <property type="project" value="UniProtKB-KW"/>
</dbReference>
<keyword evidence="3" id="KW-1003">Cell membrane</keyword>
<dbReference type="Proteomes" id="UP000293637">
    <property type="component" value="Unassembled WGS sequence"/>
</dbReference>
<dbReference type="Pfam" id="PF00005">
    <property type="entry name" value="ABC_tran"/>
    <property type="match status" value="1"/>
</dbReference>
<evidence type="ECO:0000256" key="2">
    <source>
        <dbReference type="ARBA" id="ARBA00022448"/>
    </source>
</evidence>
<dbReference type="InterPro" id="IPR045865">
    <property type="entry name" value="ACT-like_dom_sf"/>
</dbReference>
<evidence type="ECO:0000259" key="9">
    <source>
        <dbReference type="PROSITE" id="PS50893"/>
    </source>
</evidence>
<dbReference type="Gene3D" id="3.30.70.260">
    <property type="match status" value="1"/>
</dbReference>
<evidence type="ECO:0000256" key="7">
    <source>
        <dbReference type="ARBA" id="ARBA00022970"/>
    </source>
</evidence>
<feature type="domain" description="ABC transporter" evidence="9">
    <location>
        <begin position="2"/>
        <end position="241"/>
    </location>
</feature>
<evidence type="ECO:0000256" key="6">
    <source>
        <dbReference type="ARBA" id="ARBA00022967"/>
    </source>
</evidence>
<evidence type="ECO:0000256" key="5">
    <source>
        <dbReference type="ARBA" id="ARBA00022840"/>
    </source>
</evidence>
<proteinExistence type="inferred from homology"/>
<keyword evidence="8" id="KW-0472">Membrane</keyword>
<dbReference type="PROSITE" id="PS50893">
    <property type="entry name" value="ABC_TRANSPORTER_2"/>
    <property type="match status" value="1"/>
</dbReference>
<dbReference type="OMA" id="VIRKICH"/>
<dbReference type="InterPro" id="IPR041701">
    <property type="entry name" value="MetN_ABC"/>
</dbReference>
<evidence type="ECO:0000256" key="8">
    <source>
        <dbReference type="ARBA" id="ARBA00023136"/>
    </source>
</evidence>
<dbReference type="FunFam" id="3.40.50.300:FF:000056">
    <property type="entry name" value="Cell division ATP-binding protein FtsE"/>
    <property type="match status" value="1"/>
</dbReference>
<sequence>MIELKQVVKRYHTKKKDVLAVDHVDLNIPTGSVYGVIGFSGAGKSTLIRMFNQLESPTSGDIIIDGDNMSQLSKSELRLKRQKVSMVFQHFNLLWSRTVLNNIKFPLEIAGVPSGLAVKRALELVELVGLKGREHAYPSELSGGQKQRVGIARALANDPDVLLCDEATSALDPQTTDEILDLLLKIKKSQSLTIVLITHEMHVIRRVCDQVAVMENGRVIEQGKVSDVFENPQHEVTRRFVKDDLNNDFEESLDQLEPLAHDAYVVRLNFNGDNTTQPIVSYITKTHNIDVNILEADIKNTRNGTIGFLVIHIPHISEVDFDHFTEGLHKKGVNVEVLRHG</sequence>
<gene>
    <name evidence="11" type="ORF">EQ812_04260</name>
    <name evidence="10" type="ORF">FO454_11105</name>
</gene>
<keyword evidence="2" id="KW-0813">Transport</keyword>
<dbReference type="Proteomes" id="UP000325462">
    <property type="component" value="Chromosome"/>
</dbReference>
<dbReference type="SMART" id="SM00382">
    <property type="entry name" value="AAA"/>
    <property type="match status" value="1"/>
</dbReference>
<dbReference type="Gene3D" id="3.40.50.300">
    <property type="entry name" value="P-loop containing nucleotide triphosphate hydrolases"/>
    <property type="match status" value="1"/>
</dbReference>
<dbReference type="AlphaFoldDB" id="A0A292DHD3"/>
<keyword evidence="13" id="KW-1185">Reference proteome</keyword>
<protein>
    <submittedName>
        <fullName evidence="11">Methionine ABC transporter ATP-binding protein</fullName>
    </submittedName>
</protein>
<dbReference type="PANTHER" id="PTHR43166">
    <property type="entry name" value="AMINO ACID IMPORT ATP-BINDING PROTEIN"/>
    <property type="match status" value="1"/>
</dbReference>
<accession>A0A292DHD3</accession>
<evidence type="ECO:0000256" key="4">
    <source>
        <dbReference type="ARBA" id="ARBA00022741"/>
    </source>
</evidence>
<keyword evidence="5 11" id="KW-0067">ATP-binding</keyword>
<dbReference type="InterPro" id="IPR003439">
    <property type="entry name" value="ABC_transporter-like_ATP-bd"/>
</dbReference>
<dbReference type="Pfam" id="PF09383">
    <property type="entry name" value="NIL"/>
    <property type="match status" value="1"/>
</dbReference>
<evidence type="ECO:0000256" key="3">
    <source>
        <dbReference type="ARBA" id="ARBA00022475"/>
    </source>
</evidence>
<organism evidence="11 12">
    <name type="scientific">Staphylococcus lugdunensis</name>
    <dbReference type="NCBI Taxonomy" id="28035"/>
    <lineage>
        <taxon>Bacteria</taxon>
        <taxon>Bacillati</taxon>
        <taxon>Bacillota</taxon>
        <taxon>Bacilli</taxon>
        <taxon>Bacillales</taxon>
        <taxon>Staphylococcaceae</taxon>
        <taxon>Staphylococcus</taxon>
    </lineage>
</organism>
<reference evidence="10 13" key="2">
    <citation type="submission" date="2019-07" db="EMBL/GenBank/DDBJ databases">
        <title>Comparative genome analysis of staphylococcus lugdunensis shows clonal complex-dependent diversity of the putative virulence factor, ess/type vii locus.</title>
        <authorList>
            <person name="Lebeurre J."/>
            <person name="Dahyot S."/>
            <person name="Diene S."/>
            <person name="Paulay A."/>
            <person name="Aubourg M."/>
            <person name="Argemi X."/>
            <person name="Giard J.-C."/>
            <person name="Tournier I."/>
            <person name="Francois P."/>
            <person name="Pestel-Caron M."/>
        </authorList>
    </citation>
    <scope>NUCLEOTIDE SEQUENCE [LARGE SCALE GENOMIC DNA]</scope>
    <source>
        <strain evidence="10 13">SL13</strain>
    </source>
</reference>